<dbReference type="Proteomes" id="UP000515126">
    <property type="component" value="Chromosome 5"/>
</dbReference>
<accession>A0A6P5PU37</accession>
<keyword evidence="3" id="KW-1185">Reference proteome</keyword>
<proteinExistence type="predicted"/>
<dbReference type="PROSITE" id="PS51257">
    <property type="entry name" value="PROKAR_LIPOPROTEIN"/>
    <property type="match status" value="1"/>
</dbReference>
<dbReference type="AlphaFoldDB" id="A0A6P5PU37"/>
<sequence>MKTLLLLSAILAVTACLPVPKDQEREKRSASDSDSDEFPSRIPFPPYGYPFDTYPPFLNQGYPWYYYYYLPFPLPFTPPPTAEP</sequence>
<keyword evidence="2" id="KW-0732">Signal</keyword>
<gene>
    <name evidence="4" type="primary">Fdcsp</name>
</gene>
<evidence type="ECO:0000313" key="3">
    <source>
        <dbReference type="Proteomes" id="UP000515126"/>
    </source>
</evidence>
<reference evidence="4" key="1">
    <citation type="submission" date="2025-08" db="UniProtKB">
        <authorList>
            <consortium name="RefSeq"/>
        </authorList>
    </citation>
    <scope>IDENTIFICATION</scope>
</reference>
<dbReference type="InterPro" id="IPR029187">
    <property type="entry name" value="FDC-SP"/>
</dbReference>
<evidence type="ECO:0000256" key="1">
    <source>
        <dbReference type="SAM" id="MobiDB-lite"/>
    </source>
</evidence>
<feature type="chain" id="PRO_5028265600" evidence="2">
    <location>
        <begin position="17"/>
        <end position="84"/>
    </location>
</feature>
<feature type="region of interest" description="Disordered" evidence="1">
    <location>
        <begin position="21"/>
        <end position="42"/>
    </location>
</feature>
<name>A0A6P5PU37_MUSCR</name>
<evidence type="ECO:0000256" key="2">
    <source>
        <dbReference type="SAM" id="SignalP"/>
    </source>
</evidence>
<dbReference type="CTD" id="260436"/>
<dbReference type="RefSeq" id="XP_021017435.1">
    <property type="nucleotide sequence ID" value="XM_021161776.1"/>
</dbReference>
<evidence type="ECO:0000313" key="4">
    <source>
        <dbReference type="RefSeq" id="XP_021017435.1"/>
    </source>
</evidence>
<dbReference type="GeneID" id="110293903"/>
<dbReference type="Pfam" id="PF15215">
    <property type="entry name" value="FDC-SP"/>
    <property type="match status" value="1"/>
</dbReference>
<protein>
    <submittedName>
        <fullName evidence="4">Follicular dendritic cell secreted peptide</fullName>
    </submittedName>
</protein>
<organism evidence="3 4">
    <name type="scientific">Mus caroli</name>
    <name type="common">Ryukyu mouse</name>
    <name type="synonym">Ricefield mouse</name>
    <dbReference type="NCBI Taxonomy" id="10089"/>
    <lineage>
        <taxon>Eukaryota</taxon>
        <taxon>Metazoa</taxon>
        <taxon>Chordata</taxon>
        <taxon>Craniata</taxon>
        <taxon>Vertebrata</taxon>
        <taxon>Euteleostomi</taxon>
        <taxon>Mammalia</taxon>
        <taxon>Eutheria</taxon>
        <taxon>Euarchontoglires</taxon>
        <taxon>Glires</taxon>
        <taxon>Rodentia</taxon>
        <taxon>Myomorpha</taxon>
        <taxon>Muroidea</taxon>
        <taxon>Muridae</taxon>
        <taxon>Murinae</taxon>
        <taxon>Mus</taxon>
        <taxon>Mus</taxon>
    </lineage>
</organism>
<feature type="compositionally biased region" description="Basic and acidic residues" evidence="1">
    <location>
        <begin position="21"/>
        <end position="31"/>
    </location>
</feature>
<dbReference type="KEGG" id="mcal:110293903"/>
<feature type="signal peptide" evidence="2">
    <location>
        <begin position="1"/>
        <end position="16"/>
    </location>
</feature>